<protein>
    <submittedName>
        <fullName evidence="1">L7/L12 50 S RIBOSOMAL protein.7A</fullName>
    </submittedName>
</protein>
<keyword evidence="1" id="KW-0689">Ribosomal protein</keyword>
<name>A0A8S5UPA9_9CAUD</name>
<sequence length="133" mass="14582">MLNVTIQNDGKIKIQSECSNTKEMRHNVNLLLAVVSSMETEEAAAKKEANGIPVQTTYYLYLDKVEDNNKLSTSRVLAQQLNIPLKRAKEIVDAAAADKHDDIVLSQSPDGSYIATMGDALESVGCICKIIEK</sequence>
<keyword evidence="1" id="KW-0687">Ribonucleoprotein</keyword>
<reference evidence="1" key="1">
    <citation type="journal article" date="2021" name="Proc. Natl. Acad. Sci. U.S.A.">
        <title>A Catalog of Tens of Thousands of Viruses from Human Metagenomes Reveals Hidden Associations with Chronic Diseases.</title>
        <authorList>
            <person name="Tisza M.J."/>
            <person name="Buck C.B."/>
        </authorList>
    </citation>
    <scope>NUCLEOTIDE SEQUENCE</scope>
    <source>
        <strain evidence="1">CtG4L18</strain>
    </source>
</reference>
<dbReference type="EMBL" id="BK016114">
    <property type="protein sequence ID" value="DAF96303.1"/>
    <property type="molecule type" value="Genomic_DNA"/>
</dbReference>
<evidence type="ECO:0000313" key="1">
    <source>
        <dbReference type="EMBL" id="DAF96303.1"/>
    </source>
</evidence>
<proteinExistence type="predicted"/>
<accession>A0A8S5UPA9</accession>
<organism evidence="1">
    <name type="scientific">Podoviridae sp. ctG4L18</name>
    <dbReference type="NCBI Taxonomy" id="2825234"/>
    <lineage>
        <taxon>Viruses</taxon>
        <taxon>Duplodnaviria</taxon>
        <taxon>Heunggongvirae</taxon>
        <taxon>Uroviricota</taxon>
        <taxon>Caudoviricetes</taxon>
    </lineage>
</organism>